<protein>
    <submittedName>
        <fullName evidence="1">Uncharacterized protein</fullName>
    </submittedName>
</protein>
<evidence type="ECO:0000313" key="1">
    <source>
        <dbReference type="EMBL" id="CAD9477384.1"/>
    </source>
</evidence>
<dbReference type="AlphaFoldDB" id="A0A7S2MDM8"/>
<reference evidence="1" key="1">
    <citation type="submission" date="2021-01" db="EMBL/GenBank/DDBJ databases">
        <authorList>
            <person name="Corre E."/>
            <person name="Pelletier E."/>
            <person name="Niang G."/>
            <person name="Scheremetjew M."/>
            <person name="Finn R."/>
            <person name="Kale V."/>
            <person name="Holt S."/>
            <person name="Cochrane G."/>
            <person name="Meng A."/>
            <person name="Brown T."/>
            <person name="Cohen L."/>
        </authorList>
    </citation>
    <scope>NUCLEOTIDE SEQUENCE</scope>
    <source>
        <strain evidence="1">UTEX LB 985</strain>
    </source>
</reference>
<proteinExistence type="predicted"/>
<organism evidence="1">
    <name type="scientific">Haptolina brevifila</name>
    <dbReference type="NCBI Taxonomy" id="156173"/>
    <lineage>
        <taxon>Eukaryota</taxon>
        <taxon>Haptista</taxon>
        <taxon>Haptophyta</taxon>
        <taxon>Prymnesiophyceae</taxon>
        <taxon>Prymnesiales</taxon>
        <taxon>Prymnesiaceae</taxon>
        <taxon>Haptolina</taxon>
    </lineage>
</organism>
<dbReference type="EMBL" id="HBGU01044408">
    <property type="protein sequence ID" value="CAD9477384.1"/>
    <property type="molecule type" value="Transcribed_RNA"/>
</dbReference>
<name>A0A7S2MDM8_9EUKA</name>
<sequence>MADTTAESTPAETSIETCPLPRTVLHDGDLPTAAAAEAPAVSEELAKKSEIAQKREDIARMGTLIASAGIAADGPGPALAAMLSQRGNAIAGSTTSAESVRAHLAQMGMRLPQPPGRKFDG</sequence>
<accession>A0A7S2MDM8</accession>
<gene>
    <name evidence="1" type="ORF">CBRE1094_LOCUS24198</name>
</gene>